<sequence>MASAVFDVKTWEQPGGESREIKKKKLEEFLNFKQLKTSLKEAILLDYYIARFWWAKEENFSLVQLSGFMDLLNFVLESLHDKHMTLGDNIKELGKAMAGTGETIQKEQAKAIIDYLNIKELVIKSMLKTSHAFKRKGWIACLREYLRNRIFYSLQFCICFSLSKMLGFVSLHPHIYGDNGKHLQA</sequence>
<dbReference type="InterPro" id="IPR032727">
    <property type="entry name" value="CLAMP"/>
</dbReference>
<dbReference type="AlphaFoldDB" id="A0A8B9W4G6"/>
<proteinExistence type="predicted"/>
<dbReference type="Pfam" id="PF14769">
    <property type="entry name" value="CLAMP"/>
    <property type="match status" value="1"/>
</dbReference>
<dbReference type="PANTHER" id="PTHR28457">
    <property type="entry name" value="COILED-COIL DOMAIN-CONTAINING PROTEIN 189"/>
    <property type="match status" value="1"/>
</dbReference>
<evidence type="ECO:0000313" key="2">
    <source>
        <dbReference type="Proteomes" id="UP000694549"/>
    </source>
</evidence>
<dbReference type="PANTHER" id="PTHR28457:SF3">
    <property type="entry name" value="CILIARY-ASSOCIATED CALCIUM-BINDING COILED-COIL PROTEIN 1"/>
    <property type="match status" value="1"/>
</dbReference>
<dbReference type="Proteomes" id="UP000694549">
    <property type="component" value="Unplaced"/>
</dbReference>
<keyword evidence="2" id="KW-1185">Reference proteome</keyword>
<reference evidence="1" key="2">
    <citation type="submission" date="2025-09" db="UniProtKB">
        <authorList>
            <consortium name="Ensembl"/>
        </authorList>
    </citation>
    <scope>IDENTIFICATION</scope>
</reference>
<reference evidence="1" key="1">
    <citation type="submission" date="2025-08" db="UniProtKB">
        <authorList>
            <consortium name="Ensembl"/>
        </authorList>
    </citation>
    <scope>IDENTIFICATION</scope>
</reference>
<name>A0A8B9W4G6_9AVES</name>
<organism evidence="1 2">
    <name type="scientific">Anas zonorhyncha</name>
    <name type="common">Eastern spot-billed duck</name>
    <dbReference type="NCBI Taxonomy" id="75864"/>
    <lineage>
        <taxon>Eukaryota</taxon>
        <taxon>Metazoa</taxon>
        <taxon>Chordata</taxon>
        <taxon>Craniata</taxon>
        <taxon>Vertebrata</taxon>
        <taxon>Euteleostomi</taxon>
        <taxon>Archelosauria</taxon>
        <taxon>Archosauria</taxon>
        <taxon>Dinosauria</taxon>
        <taxon>Saurischia</taxon>
        <taxon>Theropoda</taxon>
        <taxon>Coelurosauria</taxon>
        <taxon>Aves</taxon>
        <taxon>Neognathae</taxon>
        <taxon>Galloanserae</taxon>
        <taxon>Anseriformes</taxon>
        <taxon>Anatidae</taxon>
        <taxon>Anatinae</taxon>
        <taxon>Anas</taxon>
    </lineage>
</organism>
<accession>A0A8B9W4G6</accession>
<dbReference type="Ensembl" id="ENSAZOT00000032975.1">
    <property type="protein sequence ID" value="ENSAZOP00000030839.1"/>
    <property type="gene ID" value="ENSAZOG00000019163.1"/>
</dbReference>
<evidence type="ECO:0000313" key="1">
    <source>
        <dbReference type="Ensembl" id="ENSAZOP00000030839.1"/>
    </source>
</evidence>
<protein>
    <submittedName>
        <fullName evidence="1">Uncharacterized protein</fullName>
    </submittedName>
</protein>